<keyword evidence="5" id="KW-1185">Reference proteome</keyword>
<comment type="similarity">
    <text evidence="3">Belongs to the trans-sulfuration enzymes family.</text>
</comment>
<comment type="caution">
    <text evidence="4">The sequence shown here is derived from an EMBL/GenBank/DDBJ whole genome shotgun (WGS) entry which is preliminary data.</text>
</comment>
<proteinExistence type="inferred from homology"/>
<dbReference type="InterPro" id="IPR015421">
    <property type="entry name" value="PyrdxlP-dep_Trfase_major"/>
</dbReference>
<dbReference type="PANTHER" id="PTHR11808">
    <property type="entry name" value="TRANS-SULFURATION ENZYME FAMILY MEMBER"/>
    <property type="match status" value="1"/>
</dbReference>
<dbReference type="PIRSF" id="PIRSF001434">
    <property type="entry name" value="CGS"/>
    <property type="match status" value="1"/>
</dbReference>
<dbReference type="Pfam" id="PF01053">
    <property type="entry name" value="Cys_Met_Meta_PP"/>
    <property type="match status" value="1"/>
</dbReference>
<comment type="cofactor">
    <cofactor evidence="1 3">
        <name>pyridoxal 5'-phosphate</name>
        <dbReference type="ChEBI" id="CHEBI:597326"/>
    </cofactor>
</comment>
<dbReference type="EMBL" id="JBHUEO010000062">
    <property type="protein sequence ID" value="MFD1708219.1"/>
    <property type="molecule type" value="Genomic_DNA"/>
</dbReference>
<evidence type="ECO:0000256" key="2">
    <source>
        <dbReference type="ARBA" id="ARBA00022898"/>
    </source>
</evidence>
<gene>
    <name evidence="4" type="ORF">ACFSCZ_15990</name>
</gene>
<dbReference type="CDD" id="cd00614">
    <property type="entry name" value="CGS_like"/>
    <property type="match status" value="1"/>
</dbReference>
<dbReference type="SUPFAM" id="SSF53383">
    <property type="entry name" value="PLP-dependent transferases"/>
    <property type="match status" value="1"/>
</dbReference>
<sequence length="394" mass="42927">MNDSTKSVWGGEEKYLIGGSTQVPIVSSVVFGYDDVEEWSDVILGKKDGYIYGRYKNPTVEAFEEKVRVLEGAEASVSFATGMAAISNALFTLLSPGDRVVSVKDTYGGTNKLFIDHLPRFGMDVSLCDTTDHEAIEKEINKGCNILYLETPTNPTMKLINIARLSKAAHEAGAIVITDNTMATPINQNPLQLGSDLVVHSATKYLGGHADALGGVICGSKDLVHKIYEYRMINGAPLDPNAAYSLIRGMKTLQIRIQRQNENAIEIAGFLTKQPLVEKVFYPGLPDDPSYELAKKQMSGFGGMLSFSLKGGLEAVNEFLPRLRFAHLAANLGAVETTVGPVHTTSHAECTLEERRAMGIPEGLIRYSVGIEDSADLISDLKQAFEYIENKTIV</sequence>
<dbReference type="InterPro" id="IPR015422">
    <property type="entry name" value="PyrdxlP-dep_Trfase_small"/>
</dbReference>
<evidence type="ECO:0000313" key="4">
    <source>
        <dbReference type="EMBL" id="MFD1708219.1"/>
    </source>
</evidence>
<dbReference type="Gene3D" id="3.90.1150.10">
    <property type="entry name" value="Aspartate Aminotransferase, domain 1"/>
    <property type="match status" value="1"/>
</dbReference>
<dbReference type="InterPro" id="IPR015424">
    <property type="entry name" value="PyrdxlP-dep_Trfase"/>
</dbReference>
<keyword evidence="2 3" id="KW-0663">Pyridoxal phosphate</keyword>
<dbReference type="PANTHER" id="PTHR11808:SF80">
    <property type="entry name" value="CYSTATHIONINE GAMMA-LYASE"/>
    <property type="match status" value="1"/>
</dbReference>
<reference evidence="5" key="1">
    <citation type="journal article" date="2019" name="Int. J. Syst. Evol. Microbiol.">
        <title>The Global Catalogue of Microorganisms (GCM) 10K type strain sequencing project: providing services to taxonomists for standard genome sequencing and annotation.</title>
        <authorList>
            <consortium name="The Broad Institute Genomics Platform"/>
            <consortium name="The Broad Institute Genome Sequencing Center for Infectious Disease"/>
            <person name="Wu L."/>
            <person name="Ma J."/>
        </authorList>
    </citation>
    <scope>NUCLEOTIDE SEQUENCE [LARGE SCALE GENOMIC DNA]</scope>
    <source>
        <strain evidence="5">CGMCC 1.12295</strain>
    </source>
</reference>
<evidence type="ECO:0000256" key="1">
    <source>
        <dbReference type="ARBA" id="ARBA00001933"/>
    </source>
</evidence>
<dbReference type="RefSeq" id="WP_380775253.1">
    <property type="nucleotide sequence ID" value="NZ_JBHUEO010000062.1"/>
</dbReference>
<organism evidence="4 5">
    <name type="scientific">Siminovitchia sediminis</name>
    <dbReference type="NCBI Taxonomy" id="1274353"/>
    <lineage>
        <taxon>Bacteria</taxon>
        <taxon>Bacillati</taxon>
        <taxon>Bacillota</taxon>
        <taxon>Bacilli</taxon>
        <taxon>Bacillales</taxon>
        <taxon>Bacillaceae</taxon>
        <taxon>Siminovitchia</taxon>
    </lineage>
</organism>
<name>A0ABW4KLK4_9BACI</name>
<evidence type="ECO:0000256" key="3">
    <source>
        <dbReference type="RuleBase" id="RU362118"/>
    </source>
</evidence>
<evidence type="ECO:0000313" key="5">
    <source>
        <dbReference type="Proteomes" id="UP001597301"/>
    </source>
</evidence>
<accession>A0ABW4KLK4</accession>
<dbReference type="NCBIfam" id="NF006097">
    <property type="entry name" value="PRK08249.1"/>
    <property type="match status" value="1"/>
</dbReference>
<dbReference type="Gene3D" id="3.40.640.10">
    <property type="entry name" value="Type I PLP-dependent aspartate aminotransferase-like (Major domain)"/>
    <property type="match status" value="1"/>
</dbReference>
<dbReference type="Proteomes" id="UP001597301">
    <property type="component" value="Unassembled WGS sequence"/>
</dbReference>
<protein>
    <submittedName>
        <fullName evidence="4">Cystathionine gamma-synthase family protein</fullName>
    </submittedName>
</protein>
<dbReference type="InterPro" id="IPR000277">
    <property type="entry name" value="Cys/Met-Metab_PyrdxlP-dep_enz"/>
</dbReference>